<dbReference type="PANTHER" id="PTHR48258:SF4">
    <property type="entry name" value="DUF4216 DOMAIN-CONTAINING PROTEIN"/>
    <property type="match status" value="1"/>
</dbReference>
<gene>
    <name evidence="2" type="ORF">R3W88_001005</name>
</gene>
<sequence length="274" mass="32313">MTESTQLFSHYFEPHFMTRDHNVERNDDGGVVEDLERNLSIVSHPEEFLNLSQGLIDESHEANFSTWFKEFVRCNPIENKFLSSLTRGPLISDTCHSVYFVNGYKFHTECHGCIRPTMNSGVCIFDSNFGDYFGRIKEIIQVEYREAPLNKTVLFKYEWFDPTMDVGVKRHNQYKLVDINQRRRYKKYKHFILAMQATQVCYVSYPNKKKEKDDWVAVLKVEPRNLIELADEEVETTSELNVPFQVDEVEVHEIDMTISIDENIYIYSYINLKS</sequence>
<evidence type="ECO:0000313" key="3">
    <source>
        <dbReference type="Proteomes" id="UP001311915"/>
    </source>
</evidence>
<name>A0AAV9MIQ3_9SOLN</name>
<keyword evidence="3" id="KW-1185">Reference proteome</keyword>
<comment type="caution">
    <text evidence="2">The sequence shown here is derived from an EMBL/GenBank/DDBJ whole genome shotgun (WGS) entry which is preliminary data.</text>
</comment>
<dbReference type="AlphaFoldDB" id="A0AAV9MIQ3"/>
<organism evidence="2 3">
    <name type="scientific">Solanum pinnatisectum</name>
    <name type="common">tansyleaf nightshade</name>
    <dbReference type="NCBI Taxonomy" id="50273"/>
    <lineage>
        <taxon>Eukaryota</taxon>
        <taxon>Viridiplantae</taxon>
        <taxon>Streptophyta</taxon>
        <taxon>Embryophyta</taxon>
        <taxon>Tracheophyta</taxon>
        <taxon>Spermatophyta</taxon>
        <taxon>Magnoliopsida</taxon>
        <taxon>eudicotyledons</taxon>
        <taxon>Gunneridae</taxon>
        <taxon>Pentapetalae</taxon>
        <taxon>asterids</taxon>
        <taxon>lamiids</taxon>
        <taxon>Solanales</taxon>
        <taxon>Solanaceae</taxon>
        <taxon>Solanoideae</taxon>
        <taxon>Solaneae</taxon>
        <taxon>Solanum</taxon>
    </lineage>
</organism>
<proteinExistence type="predicted"/>
<accession>A0AAV9MIQ3</accession>
<dbReference type="Pfam" id="PF13952">
    <property type="entry name" value="DUF4216"/>
    <property type="match status" value="1"/>
</dbReference>
<dbReference type="EMBL" id="JAWPEI010000001">
    <property type="protein sequence ID" value="KAK4737308.1"/>
    <property type="molecule type" value="Genomic_DNA"/>
</dbReference>
<dbReference type="InterPro" id="IPR025312">
    <property type="entry name" value="DUF4216"/>
</dbReference>
<dbReference type="Proteomes" id="UP001311915">
    <property type="component" value="Unassembled WGS sequence"/>
</dbReference>
<evidence type="ECO:0000259" key="1">
    <source>
        <dbReference type="Pfam" id="PF13952"/>
    </source>
</evidence>
<reference evidence="2 3" key="1">
    <citation type="submission" date="2023-10" db="EMBL/GenBank/DDBJ databases">
        <title>Genome-Wide Identification Analysis in wild type Solanum Pinnatisectum Reveals Some Genes Defensing Phytophthora Infestans.</title>
        <authorList>
            <person name="Sun C."/>
        </authorList>
    </citation>
    <scope>NUCLEOTIDE SEQUENCE [LARGE SCALE GENOMIC DNA]</scope>
    <source>
        <strain evidence="2">LQN</strain>
        <tissue evidence="2">Leaf</tissue>
    </source>
</reference>
<dbReference type="PANTHER" id="PTHR48258">
    <property type="entry name" value="DUF4218 DOMAIN-CONTAINING PROTEIN-RELATED"/>
    <property type="match status" value="1"/>
</dbReference>
<feature type="domain" description="DUF4216" evidence="1">
    <location>
        <begin position="140"/>
        <end position="218"/>
    </location>
</feature>
<protein>
    <recommendedName>
        <fullName evidence="1">DUF4216 domain-containing protein</fullName>
    </recommendedName>
</protein>
<evidence type="ECO:0000313" key="2">
    <source>
        <dbReference type="EMBL" id="KAK4737308.1"/>
    </source>
</evidence>